<feature type="domain" description="Fucosyltransferase C-terminal" evidence="6">
    <location>
        <begin position="1"/>
        <end position="92"/>
    </location>
</feature>
<name>F1A361_DICPU</name>
<dbReference type="PANTHER" id="PTHR11929:SF220">
    <property type="entry name" value="FUCOSYLTRANSFERASE"/>
    <property type="match status" value="1"/>
</dbReference>
<reference evidence="8" key="1">
    <citation type="journal article" date="2011" name="Genome Biol.">
        <title>Comparative genomics of the social amoebae Dictyostelium discoideum and Dictyostelium purpureum.</title>
        <authorList>
            <consortium name="US DOE Joint Genome Institute (JGI-PGF)"/>
            <person name="Sucgang R."/>
            <person name="Kuo A."/>
            <person name="Tian X."/>
            <person name="Salerno W."/>
            <person name="Parikh A."/>
            <person name="Feasley C.L."/>
            <person name="Dalin E."/>
            <person name="Tu H."/>
            <person name="Huang E."/>
            <person name="Barry K."/>
            <person name="Lindquist E."/>
            <person name="Shapiro H."/>
            <person name="Bruce D."/>
            <person name="Schmutz J."/>
            <person name="Salamov A."/>
            <person name="Fey P."/>
            <person name="Gaudet P."/>
            <person name="Anjard C."/>
            <person name="Babu M.M."/>
            <person name="Basu S."/>
            <person name="Bushmanova Y."/>
            <person name="van der Wel H."/>
            <person name="Katoh-Kurasawa M."/>
            <person name="Dinh C."/>
            <person name="Coutinho P.M."/>
            <person name="Saito T."/>
            <person name="Elias M."/>
            <person name="Schaap P."/>
            <person name="Kay R.R."/>
            <person name="Henrissat B."/>
            <person name="Eichinger L."/>
            <person name="Rivero F."/>
            <person name="Putnam N.H."/>
            <person name="West C.M."/>
            <person name="Loomis W.F."/>
            <person name="Chisholm R.L."/>
            <person name="Shaulsky G."/>
            <person name="Strassmann J.E."/>
            <person name="Queller D.C."/>
            <person name="Kuspa A."/>
            <person name="Grigoriev I.V."/>
        </authorList>
    </citation>
    <scope>NUCLEOTIDE SEQUENCE [LARGE SCALE GENOMIC DNA]</scope>
    <source>
        <strain evidence="8">QSDP1</strain>
    </source>
</reference>
<dbReference type="VEuPathDB" id="AmoebaDB:DICPUDRAFT_159055"/>
<evidence type="ECO:0000256" key="5">
    <source>
        <dbReference type="RuleBase" id="RU003832"/>
    </source>
</evidence>
<dbReference type="InterPro" id="IPR001503">
    <property type="entry name" value="Glyco_trans_10"/>
</dbReference>
<dbReference type="RefSeq" id="XP_003294103.1">
    <property type="nucleotide sequence ID" value="XM_003294055.1"/>
</dbReference>
<keyword evidence="5" id="KW-0812">Transmembrane</keyword>
<dbReference type="EMBL" id="GL871441">
    <property type="protein sequence ID" value="EGC29375.1"/>
    <property type="molecule type" value="Genomic_DNA"/>
</dbReference>
<gene>
    <name evidence="7" type="ORF">DICPUDRAFT_159055</name>
</gene>
<dbReference type="Pfam" id="PF00852">
    <property type="entry name" value="Glyco_transf_10"/>
    <property type="match status" value="1"/>
</dbReference>
<dbReference type="GO" id="GO:0008417">
    <property type="term" value="F:fucosyltransferase activity"/>
    <property type="evidence" value="ECO:0007669"/>
    <property type="project" value="InterPro"/>
</dbReference>
<dbReference type="GO" id="GO:0032580">
    <property type="term" value="C:Golgi cisterna membrane"/>
    <property type="evidence" value="ECO:0007669"/>
    <property type="project" value="UniProtKB-SubCell"/>
</dbReference>
<dbReference type="SUPFAM" id="SSF53756">
    <property type="entry name" value="UDP-Glycosyltransferase/glycogen phosphorylase"/>
    <property type="match status" value="1"/>
</dbReference>
<dbReference type="GeneID" id="10505420"/>
<keyword evidence="5" id="KW-0472">Membrane</keyword>
<evidence type="ECO:0000256" key="4">
    <source>
        <dbReference type="ARBA" id="ARBA00022679"/>
    </source>
</evidence>
<accession>F1A361</accession>
<dbReference type="KEGG" id="dpp:DICPUDRAFT_159055"/>
<evidence type="ECO:0000256" key="3">
    <source>
        <dbReference type="ARBA" id="ARBA00022676"/>
    </source>
</evidence>
<dbReference type="OrthoDB" id="427096at2759"/>
<evidence type="ECO:0000256" key="1">
    <source>
        <dbReference type="ARBA" id="ARBA00004922"/>
    </source>
</evidence>
<keyword evidence="4 5" id="KW-0808">Transferase</keyword>
<keyword evidence="5" id="KW-0333">Golgi apparatus</keyword>
<dbReference type="InterPro" id="IPR055270">
    <property type="entry name" value="Glyco_tran_10_C"/>
</dbReference>
<dbReference type="Proteomes" id="UP000001064">
    <property type="component" value="Unassembled WGS sequence"/>
</dbReference>
<keyword evidence="3 5" id="KW-0328">Glycosyltransferase</keyword>
<dbReference type="Gene3D" id="3.40.50.11660">
    <property type="entry name" value="Glycosyl transferase family 10, C-terminal domain"/>
    <property type="match status" value="1"/>
</dbReference>
<proteinExistence type="inferred from homology"/>
<dbReference type="EC" id="2.4.1.-" evidence="5"/>
<evidence type="ECO:0000313" key="7">
    <source>
        <dbReference type="EMBL" id="EGC29375.1"/>
    </source>
</evidence>
<dbReference type="AlphaFoldDB" id="F1A361"/>
<keyword evidence="8" id="KW-1185">Reference proteome</keyword>
<dbReference type="InParanoid" id="F1A361"/>
<protein>
    <recommendedName>
        <fullName evidence="5">Fucosyltransferase</fullName>
        <ecNumber evidence="5">2.4.1.-</ecNumber>
    </recommendedName>
</protein>
<sequence>MAFENSKTDHYVTKKFFGFIMEHPTVKNYFPRLNAAIFVNNFKSPKELADHLLYLDRNDKEFENFFDFKKYGKNERVENSKVNDDCKTCSRSLQKASGHGNK</sequence>
<comment type="similarity">
    <text evidence="2 5">Belongs to the glycosyltransferase 10 family.</text>
</comment>
<comment type="subcellular location">
    <subcellularLocation>
        <location evidence="5">Golgi apparatus</location>
        <location evidence="5">Golgi stack membrane</location>
        <topology evidence="5">Single-pass type II membrane protein</topology>
    </subcellularLocation>
</comment>
<comment type="pathway">
    <text evidence="1">Protein modification; protein glycosylation.</text>
</comment>
<dbReference type="InterPro" id="IPR038577">
    <property type="entry name" value="GT10-like_C_sf"/>
</dbReference>
<evidence type="ECO:0000256" key="2">
    <source>
        <dbReference type="ARBA" id="ARBA00008919"/>
    </source>
</evidence>
<organism evidence="7 8">
    <name type="scientific">Dictyostelium purpureum</name>
    <name type="common">Slime mold</name>
    <dbReference type="NCBI Taxonomy" id="5786"/>
    <lineage>
        <taxon>Eukaryota</taxon>
        <taxon>Amoebozoa</taxon>
        <taxon>Evosea</taxon>
        <taxon>Eumycetozoa</taxon>
        <taxon>Dictyostelia</taxon>
        <taxon>Dictyosteliales</taxon>
        <taxon>Dictyosteliaceae</taxon>
        <taxon>Dictyostelium</taxon>
    </lineage>
</organism>
<dbReference type="UniPathway" id="UPA00378"/>
<dbReference type="PANTHER" id="PTHR11929">
    <property type="entry name" value="ALPHA- 1,3 -FUCOSYLTRANSFERASE"/>
    <property type="match status" value="1"/>
</dbReference>
<evidence type="ECO:0000259" key="6">
    <source>
        <dbReference type="Pfam" id="PF00852"/>
    </source>
</evidence>
<evidence type="ECO:0000313" key="8">
    <source>
        <dbReference type="Proteomes" id="UP000001064"/>
    </source>
</evidence>